<dbReference type="InterPro" id="IPR011701">
    <property type="entry name" value="MFS"/>
</dbReference>
<dbReference type="Pfam" id="PF07690">
    <property type="entry name" value="MFS_1"/>
    <property type="match status" value="1"/>
</dbReference>
<evidence type="ECO:0000256" key="3">
    <source>
        <dbReference type="ARBA" id="ARBA00022989"/>
    </source>
</evidence>
<dbReference type="InterPro" id="IPR051788">
    <property type="entry name" value="MFS_Transporter"/>
</dbReference>
<proteinExistence type="predicted"/>
<name>A0A7X5F517_9HYPH</name>
<dbReference type="PROSITE" id="PS50850">
    <property type="entry name" value="MFS"/>
    <property type="match status" value="1"/>
</dbReference>
<organism evidence="5 6">
    <name type="scientific">Pannonibacter tanglangensis</name>
    <dbReference type="NCBI Taxonomy" id="2750084"/>
    <lineage>
        <taxon>Bacteria</taxon>
        <taxon>Pseudomonadati</taxon>
        <taxon>Pseudomonadota</taxon>
        <taxon>Alphaproteobacteria</taxon>
        <taxon>Hyphomicrobiales</taxon>
        <taxon>Stappiaceae</taxon>
        <taxon>Pannonibacter</taxon>
    </lineage>
</organism>
<dbReference type="PANTHER" id="PTHR23514:SF13">
    <property type="entry name" value="INNER MEMBRANE PROTEIN YBJJ"/>
    <property type="match status" value="1"/>
</dbReference>
<dbReference type="GO" id="GO:0016020">
    <property type="term" value="C:membrane"/>
    <property type="evidence" value="ECO:0007669"/>
    <property type="project" value="UniProtKB-SubCell"/>
</dbReference>
<comment type="caution">
    <text evidence="5">The sequence shown here is derived from an EMBL/GenBank/DDBJ whole genome shotgun (WGS) entry which is preliminary data.</text>
</comment>
<dbReference type="Proteomes" id="UP000586722">
    <property type="component" value="Unassembled WGS sequence"/>
</dbReference>
<protein>
    <submittedName>
        <fullName evidence="5">MFS transporter</fullName>
    </submittedName>
</protein>
<keyword evidence="2" id="KW-0812">Transmembrane</keyword>
<dbReference type="PANTHER" id="PTHR23514">
    <property type="entry name" value="BYPASS OF STOP CODON PROTEIN 6"/>
    <property type="match status" value="1"/>
</dbReference>
<dbReference type="InterPro" id="IPR020846">
    <property type="entry name" value="MFS_dom"/>
</dbReference>
<keyword evidence="6" id="KW-1185">Reference proteome</keyword>
<comment type="subcellular location">
    <subcellularLocation>
        <location evidence="1">Membrane</location>
        <topology evidence="1">Multi-pass membrane protein</topology>
    </subcellularLocation>
</comment>
<evidence type="ECO:0000313" key="5">
    <source>
        <dbReference type="EMBL" id="NBN79654.1"/>
    </source>
</evidence>
<evidence type="ECO:0000256" key="2">
    <source>
        <dbReference type="ARBA" id="ARBA00022692"/>
    </source>
</evidence>
<gene>
    <name evidence="5" type="ORF">GWI72_15360</name>
</gene>
<sequence length="384" mass="39903">MSHLARARLAVAIVFFCVGSLVGTWASRIPDIKSYLGLSEGGFGILLLIMAVGGILSFPLSGRAIDRFGGVTGARIGIAVCFLVFALVPLAGSVWVIAPILAAFGAIIGASDVAMNAWAAEVEKAMAKPIMSSFHGLYSLGAGVGAGFGGFTIWLGWSVTTHVWVVVAVLAVACVVFLRVPWTSQIHETSGKRPPLVALPRGGLIFIGGMAFCAAVSEGSAVDWAALYQIKELGIEPSMAAIGFSVFSVAMVGMRFAGDHIIARFGQMNTAIASGITAGIGAMIFVLGSDPYVIWLGCGIMGLGNAVIFPIAFSRAAADPDMSPGEALAAVSTLGYGAFLFGPPLIGFIAEASSLRASFLFIAVLSFLIAVFAFLGRRQERRML</sequence>
<dbReference type="RefSeq" id="WP_161677351.1">
    <property type="nucleotide sequence ID" value="NZ_JAABLP010000004.1"/>
</dbReference>
<dbReference type="CDD" id="cd17393">
    <property type="entry name" value="MFS_MosC_like"/>
    <property type="match status" value="1"/>
</dbReference>
<reference evidence="6" key="1">
    <citation type="submission" date="2020-01" db="EMBL/GenBank/DDBJ databases">
        <authorList>
            <person name="Fang Y."/>
            <person name="Sun R."/>
            <person name="Nie L."/>
            <person name="He J."/>
            <person name="Hao L."/>
            <person name="Wang L."/>
            <person name="Su S."/>
            <person name="Lv E."/>
            <person name="Zhang Z."/>
            <person name="Xie R."/>
            <person name="Liu H."/>
        </authorList>
    </citation>
    <scope>NUCLEOTIDE SEQUENCE [LARGE SCALE GENOMIC DNA]</scope>
    <source>
        <strain evidence="6">XCT-53</strain>
    </source>
</reference>
<keyword evidence="3" id="KW-1133">Transmembrane helix</keyword>
<evidence type="ECO:0000256" key="4">
    <source>
        <dbReference type="ARBA" id="ARBA00023136"/>
    </source>
</evidence>
<dbReference type="InterPro" id="IPR036259">
    <property type="entry name" value="MFS_trans_sf"/>
</dbReference>
<keyword evidence="4" id="KW-0472">Membrane</keyword>
<dbReference type="EMBL" id="JAABLQ010000002">
    <property type="protein sequence ID" value="NBN79654.1"/>
    <property type="molecule type" value="Genomic_DNA"/>
</dbReference>
<dbReference type="Gene3D" id="1.20.1250.20">
    <property type="entry name" value="MFS general substrate transporter like domains"/>
    <property type="match status" value="2"/>
</dbReference>
<accession>A0A7X5F517</accession>
<dbReference type="GO" id="GO:0022857">
    <property type="term" value="F:transmembrane transporter activity"/>
    <property type="evidence" value="ECO:0007669"/>
    <property type="project" value="InterPro"/>
</dbReference>
<evidence type="ECO:0000313" key="6">
    <source>
        <dbReference type="Proteomes" id="UP000586722"/>
    </source>
</evidence>
<evidence type="ECO:0000256" key="1">
    <source>
        <dbReference type="ARBA" id="ARBA00004141"/>
    </source>
</evidence>
<dbReference type="AlphaFoldDB" id="A0A7X5F517"/>
<dbReference type="SUPFAM" id="SSF103473">
    <property type="entry name" value="MFS general substrate transporter"/>
    <property type="match status" value="1"/>
</dbReference>